<protein>
    <recommendedName>
        <fullName evidence="6">branched-chain-amino-acid transaminase</fullName>
        <ecNumber evidence="6">2.6.1.42</ecNumber>
    </recommendedName>
</protein>
<dbReference type="GO" id="GO:0008652">
    <property type="term" value="P:amino acid biosynthetic process"/>
    <property type="evidence" value="ECO:0007669"/>
    <property type="project" value="UniProtKB-ARBA"/>
</dbReference>
<comment type="catalytic activity">
    <reaction evidence="10">
        <text>L-leucine + 2-oxoglutarate = 4-methyl-2-oxopentanoate + L-glutamate</text>
        <dbReference type="Rhea" id="RHEA:18321"/>
        <dbReference type="ChEBI" id="CHEBI:16810"/>
        <dbReference type="ChEBI" id="CHEBI:17865"/>
        <dbReference type="ChEBI" id="CHEBI:29985"/>
        <dbReference type="ChEBI" id="CHEBI:57427"/>
        <dbReference type="EC" id="2.6.1.42"/>
    </reaction>
</comment>
<dbReference type="GO" id="GO:0004084">
    <property type="term" value="F:branched-chain-amino-acid transaminase activity"/>
    <property type="evidence" value="ECO:0007669"/>
    <property type="project" value="UniProtKB-EC"/>
</dbReference>
<dbReference type="PANTHER" id="PTHR42743">
    <property type="entry name" value="AMINO-ACID AMINOTRANSFERASE"/>
    <property type="match status" value="1"/>
</dbReference>
<dbReference type="EMBL" id="QTJV01000004">
    <property type="protein sequence ID" value="RFM34283.1"/>
    <property type="molecule type" value="Genomic_DNA"/>
</dbReference>
<evidence type="ECO:0000313" key="12">
    <source>
        <dbReference type="Proteomes" id="UP000261174"/>
    </source>
</evidence>
<evidence type="ECO:0000256" key="1">
    <source>
        <dbReference type="ARBA" id="ARBA00001933"/>
    </source>
</evidence>
<name>A0A3E1P252_9BACT</name>
<dbReference type="InterPro" id="IPR001544">
    <property type="entry name" value="Aminotrans_IV"/>
</dbReference>
<accession>A0A3E1P252</accession>
<reference evidence="11 12" key="1">
    <citation type="submission" date="2018-08" db="EMBL/GenBank/DDBJ databases">
        <title>Chitinophaga sp. K20C18050901, a novel bacterium isolated from forest soil.</title>
        <authorList>
            <person name="Wang C."/>
        </authorList>
    </citation>
    <scope>NUCLEOTIDE SEQUENCE [LARGE SCALE GENOMIC DNA]</scope>
    <source>
        <strain evidence="11 12">K20C18050901</strain>
    </source>
</reference>
<dbReference type="InterPro" id="IPR050571">
    <property type="entry name" value="Class-IV_PLP-Dep_Aminotrnsfr"/>
</dbReference>
<sequence length="315" mass="36034">MTATYFKGIQPRLLLSPCHEYFVPFSSFLTFKNAFEVQQVFICYNGKFIAASEPVLTADNRSFRYGDGCFETMRAVRGEVQLSELHFERLMASLHLLHFDAPHTFTRTYFTRLIAELCSRNNHNRLARIRLTIFRSDGGLYAPENNHPNFIIQSWELDRQVLELNEKGLVVDVFPEARKSCDKFATIKSNNCLPYIMAAIYAKQHRLNETIILNAKDRVADTTIANLFIVNDKKLITPPLSEGCVCGVMRKHIIDMDLPYKVIERPLTIADLENADEIFLTNAITGVRWVGQFRDNNYGNAAAVILHELLHEGVL</sequence>
<dbReference type="AlphaFoldDB" id="A0A3E1P252"/>
<evidence type="ECO:0000256" key="9">
    <source>
        <dbReference type="ARBA" id="ARBA00048798"/>
    </source>
</evidence>
<dbReference type="InterPro" id="IPR043132">
    <property type="entry name" value="BCAT-like_C"/>
</dbReference>
<evidence type="ECO:0000256" key="8">
    <source>
        <dbReference type="ARBA" id="ARBA00048212"/>
    </source>
</evidence>
<keyword evidence="7" id="KW-0663">Pyridoxal phosphate</keyword>
<comment type="pathway">
    <text evidence="4">Amino-acid biosynthesis; L-leucine biosynthesis; L-leucine from 3-methyl-2-oxobutanoate: step 4/4.</text>
</comment>
<dbReference type="SUPFAM" id="SSF56752">
    <property type="entry name" value="D-aminoacid aminotransferase-like PLP-dependent enzymes"/>
    <property type="match status" value="1"/>
</dbReference>
<comment type="pathway">
    <text evidence="2">Amino-acid biosynthesis; L-isoleucine biosynthesis; L-isoleucine from 2-oxobutanoate: step 4/4.</text>
</comment>
<evidence type="ECO:0000313" key="11">
    <source>
        <dbReference type="EMBL" id="RFM34283.1"/>
    </source>
</evidence>
<evidence type="ECO:0000256" key="2">
    <source>
        <dbReference type="ARBA" id="ARBA00004824"/>
    </source>
</evidence>
<dbReference type="Pfam" id="PF01063">
    <property type="entry name" value="Aminotran_4"/>
    <property type="match status" value="1"/>
</dbReference>
<comment type="caution">
    <text evidence="11">The sequence shown here is derived from an EMBL/GenBank/DDBJ whole genome shotgun (WGS) entry which is preliminary data.</text>
</comment>
<dbReference type="Gene3D" id="3.20.10.10">
    <property type="entry name" value="D-amino Acid Aminotransferase, subunit A, domain 2"/>
    <property type="match status" value="1"/>
</dbReference>
<dbReference type="CDD" id="cd00449">
    <property type="entry name" value="PLPDE_IV"/>
    <property type="match status" value="1"/>
</dbReference>
<evidence type="ECO:0000256" key="7">
    <source>
        <dbReference type="ARBA" id="ARBA00022898"/>
    </source>
</evidence>
<dbReference type="GO" id="GO:0046394">
    <property type="term" value="P:carboxylic acid biosynthetic process"/>
    <property type="evidence" value="ECO:0007669"/>
    <property type="project" value="UniProtKB-ARBA"/>
</dbReference>
<evidence type="ECO:0000256" key="5">
    <source>
        <dbReference type="ARBA" id="ARBA00009320"/>
    </source>
</evidence>
<dbReference type="Proteomes" id="UP000261174">
    <property type="component" value="Unassembled WGS sequence"/>
</dbReference>
<dbReference type="EC" id="2.6.1.42" evidence="6"/>
<comment type="catalytic activity">
    <reaction evidence="8">
        <text>L-valine + 2-oxoglutarate = 3-methyl-2-oxobutanoate + L-glutamate</text>
        <dbReference type="Rhea" id="RHEA:24813"/>
        <dbReference type="ChEBI" id="CHEBI:11851"/>
        <dbReference type="ChEBI" id="CHEBI:16810"/>
        <dbReference type="ChEBI" id="CHEBI:29985"/>
        <dbReference type="ChEBI" id="CHEBI:57762"/>
        <dbReference type="EC" id="2.6.1.42"/>
    </reaction>
</comment>
<dbReference type="FunFam" id="3.20.10.10:FF:000002">
    <property type="entry name" value="D-alanine aminotransferase"/>
    <property type="match status" value="1"/>
</dbReference>
<evidence type="ECO:0000256" key="3">
    <source>
        <dbReference type="ARBA" id="ARBA00004931"/>
    </source>
</evidence>
<evidence type="ECO:0000256" key="6">
    <source>
        <dbReference type="ARBA" id="ARBA00013053"/>
    </source>
</evidence>
<dbReference type="InterPro" id="IPR036038">
    <property type="entry name" value="Aminotransferase-like"/>
</dbReference>
<evidence type="ECO:0000256" key="4">
    <source>
        <dbReference type="ARBA" id="ARBA00005072"/>
    </source>
</evidence>
<comment type="similarity">
    <text evidence="5">Belongs to the class-IV pyridoxal-phosphate-dependent aminotransferase family.</text>
</comment>
<comment type="cofactor">
    <cofactor evidence="1">
        <name>pyridoxal 5'-phosphate</name>
        <dbReference type="ChEBI" id="CHEBI:597326"/>
    </cofactor>
</comment>
<proteinExistence type="inferred from homology"/>
<evidence type="ECO:0000256" key="10">
    <source>
        <dbReference type="ARBA" id="ARBA00049229"/>
    </source>
</evidence>
<comment type="pathway">
    <text evidence="3">Amino-acid biosynthesis; L-valine biosynthesis; L-valine from pyruvate: step 4/4.</text>
</comment>
<keyword evidence="12" id="KW-1185">Reference proteome</keyword>
<dbReference type="InterPro" id="IPR043131">
    <property type="entry name" value="BCAT-like_N"/>
</dbReference>
<organism evidence="11 12">
    <name type="scientific">Chitinophaga silvisoli</name>
    <dbReference type="NCBI Taxonomy" id="2291814"/>
    <lineage>
        <taxon>Bacteria</taxon>
        <taxon>Pseudomonadati</taxon>
        <taxon>Bacteroidota</taxon>
        <taxon>Chitinophagia</taxon>
        <taxon>Chitinophagales</taxon>
        <taxon>Chitinophagaceae</taxon>
        <taxon>Chitinophaga</taxon>
    </lineage>
</organism>
<comment type="catalytic activity">
    <reaction evidence="9">
        <text>L-isoleucine + 2-oxoglutarate = (S)-3-methyl-2-oxopentanoate + L-glutamate</text>
        <dbReference type="Rhea" id="RHEA:24801"/>
        <dbReference type="ChEBI" id="CHEBI:16810"/>
        <dbReference type="ChEBI" id="CHEBI:29985"/>
        <dbReference type="ChEBI" id="CHEBI:35146"/>
        <dbReference type="ChEBI" id="CHEBI:58045"/>
        <dbReference type="EC" id="2.6.1.42"/>
    </reaction>
</comment>
<gene>
    <name evidence="11" type="ORF">DXN04_13450</name>
</gene>
<dbReference type="PANTHER" id="PTHR42743:SF11">
    <property type="entry name" value="AMINODEOXYCHORISMATE LYASE"/>
    <property type="match status" value="1"/>
</dbReference>
<dbReference type="Gene3D" id="3.30.470.10">
    <property type="match status" value="1"/>
</dbReference>